<feature type="compositionally biased region" description="Polar residues" evidence="1">
    <location>
        <begin position="111"/>
        <end position="124"/>
    </location>
</feature>
<protein>
    <submittedName>
        <fullName evidence="2">Uncharacterized protein</fullName>
    </submittedName>
</protein>
<dbReference type="Proteomes" id="UP001557470">
    <property type="component" value="Unassembled WGS sequence"/>
</dbReference>
<dbReference type="AlphaFoldDB" id="A0ABD0X548"/>
<evidence type="ECO:0000313" key="2">
    <source>
        <dbReference type="EMBL" id="KAL0994398.1"/>
    </source>
</evidence>
<proteinExistence type="predicted"/>
<evidence type="ECO:0000313" key="3">
    <source>
        <dbReference type="Proteomes" id="UP001557470"/>
    </source>
</evidence>
<accession>A0ABD0X548</accession>
<organism evidence="2 3">
    <name type="scientific">Umbra pygmaea</name>
    <name type="common">Eastern mudminnow</name>
    <dbReference type="NCBI Taxonomy" id="75934"/>
    <lineage>
        <taxon>Eukaryota</taxon>
        <taxon>Metazoa</taxon>
        <taxon>Chordata</taxon>
        <taxon>Craniata</taxon>
        <taxon>Vertebrata</taxon>
        <taxon>Euteleostomi</taxon>
        <taxon>Actinopterygii</taxon>
        <taxon>Neopterygii</taxon>
        <taxon>Teleostei</taxon>
        <taxon>Protacanthopterygii</taxon>
        <taxon>Esociformes</taxon>
        <taxon>Umbridae</taxon>
        <taxon>Umbra</taxon>
    </lineage>
</organism>
<keyword evidence="3" id="KW-1185">Reference proteome</keyword>
<evidence type="ECO:0000256" key="1">
    <source>
        <dbReference type="SAM" id="MobiDB-lite"/>
    </source>
</evidence>
<comment type="caution">
    <text evidence="2">The sequence shown here is derived from an EMBL/GenBank/DDBJ whole genome shotgun (WGS) entry which is preliminary data.</text>
</comment>
<dbReference type="EMBL" id="JAGEUA010000003">
    <property type="protein sequence ID" value="KAL0994398.1"/>
    <property type="molecule type" value="Genomic_DNA"/>
</dbReference>
<name>A0ABD0X548_UMBPY</name>
<gene>
    <name evidence="2" type="ORF">UPYG_G00121730</name>
</gene>
<reference evidence="2 3" key="1">
    <citation type="submission" date="2024-06" db="EMBL/GenBank/DDBJ databases">
        <authorList>
            <person name="Pan Q."/>
            <person name="Wen M."/>
            <person name="Jouanno E."/>
            <person name="Zahm M."/>
            <person name="Klopp C."/>
            <person name="Cabau C."/>
            <person name="Louis A."/>
            <person name="Berthelot C."/>
            <person name="Parey E."/>
            <person name="Roest Crollius H."/>
            <person name="Montfort J."/>
            <person name="Robinson-Rechavi M."/>
            <person name="Bouchez O."/>
            <person name="Lampietro C."/>
            <person name="Lopez Roques C."/>
            <person name="Donnadieu C."/>
            <person name="Postlethwait J."/>
            <person name="Bobe J."/>
            <person name="Verreycken H."/>
            <person name="Guiguen Y."/>
        </authorList>
    </citation>
    <scope>NUCLEOTIDE SEQUENCE [LARGE SCALE GENOMIC DNA]</scope>
    <source>
        <strain evidence="2">Up_M1</strain>
        <tissue evidence="2">Testis</tissue>
    </source>
</reference>
<feature type="region of interest" description="Disordered" evidence="1">
    <location>
        <begin position="51"/>
        <end position="124"/>
    </location>
</feature>
<sequence>MSPFVAAPGLVVSNNDVTCSVFPSLSSLSAGWVAVLFRCWAFLHRGPSGSTRVKMHQHVGASTPALHGLEPSASSNRSRKASDDESKKRTASIAHILVSPSVNTEHKDTASTHSFSSNLHLDTT</sequence>